<feature type="transmembrane region" description="Helical" evidence="11">
    <location>
        <begin position="53"/>
        <end position="73"/>
    </location>
</feature>
<evidence type="ECO:0000256" key="11">
    <source>
        <dbReference type="SAM" id="Phobius"/>
    </source>
</evidence>
<evidence type="ECO:0000256" key="4">
    <source>
        <dbReference type="ARBA" id="ARBA00022692"/>
    </source>
</evidence>
<dbReference type="GO" id="GO:0005787">
    <property type="term" value="C:signal peptidase complex"/>
    <property type="evidence" value="ECO:0007669"/>
    <property type="project" value="InterPro"/>
</dbReference>
<proteinExistence type="inferred from homology"/>
<dbReference type="GeneID" id="111135352"/>
<evidence type="ECO:0000256" key="5">
    <source>
        <dbReference type="ARBA" id="ARBA00022824"/>
    </source>
</evidence>
<evidence type="ECO:0000256" key="9">
    <source>
        <dbReference type="ARBA" id="ARBA00045204"/>
    </source>
</evidence>
<dbReference type="InterPro" id="IPR009542">
    <property type="entry name" value="Spc1/SPCS1"/>
</dbReference>
<feature type="compositionally biased region" description="Basic and acidic residues" evidence="10">
    <location>
        <begin position="86"/>
        <end position="98"/>
    </location>
</feature>
<comment type="subcellular location">
    <subcellularLocation>
        <location evidence="1">Endoplasmic reticulum membrane</location>
        <topology evidence="1">Multi-pass membrane protein</topology>
    </subcellularLocation>
</comment>
<keyword evidence="7 11" id="KW-0472">Membrane</keyword>
<dbReference type="Proteomes" id="UP000694844">
    <property type="component" value="Chromosome 5"/>
</dbReference>
<dbReference type="OrthoDB" id="263893at2759"/>
<dbReference type="KEGG" id="cvn:111135352"/>
<dbReference type="GO" id="GO:0045047">
    <property type="term" value="P:protein targeting to ER"/>
    <property type="evidence" value="ECO:0007669"/>
    <property type="project" value="TreeGrafter"/>
</dbReference>
<feature type="region of interest" description="Disordered" evidence="10">
    <location>
        <begin position="84"/>
        <end position="112"/>
    </location>
</feature>
<keyword evidence="5" id="KW-0256">Endoplasmic reticulum</keyword>
<keyword evidence="12" id="KW-1185">Reference proteome</keyword>
<organism evidence="12 13">
    <name type="scientific">Crassostrea virginica</name>
    <name type="common">Eastern oyster</name>
    <dbReference type="NCBI Taxonomy" id="6565"/>
    <lineage>
        <taxon>Eukaryota</taxon>
        <taxon>Metazoa</taxon>
        <taxon>Spiralia</taxon>
        <taxon>Lophotrochozoa</taxon>
        <taxon>Mollusca</taxon>
        <taxon>Bivalvia</taxon>
        <taxon>Autobranchia</taxon>
        <taxon>Pteriomorphia</taxon>
        <taxon>Ostreida</taxon>
        <taxon>Ostreoidea</taxon>
        <taxon>Ostreidae</taxon>
        <taxon>Crassostrea</taxon>
    </lineage>
</organism>
<accession>A0A8B8EMC6</accession>
<evidence type="ECO:0000256" key="8">
    <source>
        <dbReference type="ARBA" id="ARBA00032913"/>
    </source>
</evidence>
<evidence type="ECO:0000313" key="13">
    <source>
        <dbReference type="RefSeq" id="XP_022341038.1"/>
    </source>
</evidence>
<dbReference type="PANTHER" id="PTHR13202:SF0">
    <property type="entry name" value="SIGNAL PEPTIDASE COMPLEX SUBUNIT 1"/>
    <property type="match status" value="1"/>
</dbReference>
<comment type="similarity">
    <text evidence="2">Belongs to the SPCS1 family.</text>
</comment>
<dbReference type="GO" id="GO:0006465">
    <property type="term" value="P:signal peptide processing"/>
    <property type="evidence" value="ECO:0007669"/>
    <property type="project" value="InterPro"/>
</dbReference>
<keyword evidence="6 11" id="KW-1133">Transmembrane helix</keyword>
<comment type="function">
    <text evidence="9">Component of the signal peptidase complex (SPC) which catalyzes the cleavage of N-terminal signal sequences from nascent proteins as they are translocated into the lumen of the endoplasmic reticulum. Dispensable for SPC enzymatic activity.</text>
</comment>
<evidence type="ECO:0000256" key="3">
    <source>
        <dbReference type="ARBA" id="ARBA00017059"/>
    </source>
</evidence>
<dbReference type="AlphaFoldDB" id="A0A8B8EMC6"/>
<reference evidence="13" key="1">
    <citation type="submission" date="2025-08" db="UniProtKB">
        <authorList>
            <consortium name="RefSeq"/>
        </authorList>
    </citation>
    <scope>IDENTIFICATION</scope>
    <source>
        <tissue evidence="13">Whole sample</tissue>
    </source>
</reference>
<evidence type="ECO:0000256" key="2">
    <source>
        <dbReference type="ARBA" id="ARBA00005245"/>
    </source>
</evidence>
<feature type="transmembrane region" description="Helical" evidence="11">
    <location>
        <begin position="29"/>
        <end position="47"/>
    </location>
</feature>
<evidence type="ECO:0000256" key="1">
    <source>
        <dbReference type="ARBA" id="ARBA00004477"/>
    </source>
</evidence>
<dbReference type="RefSeq" id="XP_022341038.1">
    <property type="nucleotide sequence ID" value="XM_022485330.1"/>
</dbReference>
<evidence type="ECO:0000313" key="12">
    <source>
        <dbReference type="Proteomes" id="UP000694844"/>
    </source>
</evidence>
<name>A0A8B8EMC6_CRAVI</name>
<gene>
    <name evidence="13" type="primary">LOC111135352</name>
</gene>
<sequence>MDLTQFLPEAFKKIPCHMDYEGQKRAEQYFQVIIVLFGVVGFIWGYICQQFSQTMYILLAGFALSCILTLPPWPMFRRKSLNWQKARPDPSKESEKDSSASSQSAQKSKKKK</sequence>
<keyword evidence="4 11" id="KW-0812">Transmembrane</keyword>
<dbReference type="Pfam" id="PF06645">
    <property type="entry name" value="SPC12"/>
    <property type="match status" value="1"/>
</dbReference>
<dbReference type="PANTHER" id="PTHR13202">
    <property type="entry name" value="MICROSOMAL SIGNAL PEPTIDASE 12 KDA SUBUNIT"/>
    <property type="match status" value="1"/>
</dbReference>
<evidence type="ECO:0000256" key="7">
    <source>
        <dbReference type="ARBA" id="ARBA00023136"/>
    </source>
</evidence>
<evidence type="ECO:0000256" key="6">
    <source>
        <dbReference type="ARBA" id="ARBA00022989"/>
    </source>
</evidence>
<protein>
    <recommendedName>
        <fullName evidence="3">Signal peptidase complex subunit 1</fullName>
    </recommendedName>
    <alternativeName>
        <fullName evidence="8">Microsomal signal peptidase 12 kDa subunit</fullName>
    </alternativeName>
</protein>
<evidence type="ECO:0000256" key="10">
    <source>
        <dbReference type="SAM" id="MobiDB-lite"/>
    </source>
</evidence>